<comment type="similarity">
    <text evidence="2">Belongs to the ABC transporter superfamily. ABCA family.</text>
</comment>
<feature type="transmembrane region" description="Helical" evidence="9">
    <location>
        <begin position="313"/>
        <end position="335"/>
    </location>
</feature>
<dbReference type="SUPFAM" id="SSF52540">
    <property type="entry name" value="P-loop containing nucleoside triphosphate hydrolases"/>
    <property type="match status" value="2"/>
</dbReference>
<name>A0A9D4K0L7_DREPO</name>
<evidence type="ECO:0000256" key="4">
    <source>
        <dbReference type="ARBA" id="ARBA00022692"/>
    </source>
</evidence>
<evidence type="ECO:0000256" key="7">
    <source>
        <dbReference type="ARBA" id="ARBA00022989"/>
    </source>
</evidence>
<feature type="transmembrane region" description="Helical" evidence="9">
    <location>
        <begin position="956"/>
        <end position="974"/>
    </location>
</feature>
<dbReference type="GO" id="GO:0005319">
    <property type="term" value="F:lipid transporter activity"/>
    <property type="evidence" value="ECO:0007669"/>
    <property type="project" value="TreeGrafter"/>
</dbReference>
<reference evidence="11" key="2">
    <citation type="submission" date="2020-11" db="EMBL/GenBank/DDBJ databases">
        <authorList>
            <person name="McCartney M.A."/>
            <person name="Auch B."/>
            <person name="Kono T."/>
            <person name="Mallez S."/>
            <person name="Becker A."/>
            <person name="Gohl D.M."/>
            <person name="Silverstein K.A.T."/>
            <person name="Koren S."/>
            <person name="Bechman K.B."/>
            <person name="Herman A."/>
            <person name="Abrahante J.E."/>
            <person name="Garbe J."/>
        </authorList>
    </citation>
    <scope>NUCLEOTIDE SEQUENCE</scope>
    <source>
        <strain evidence="11">Duluth1</strain>
        <tissue evidence="11">Whole animal</tissue>
    </source>
</reference>
<organism evidence="11 12">
    <name type="scientific">Dreissena polymorpha</name>
    <name type="common">Zebra mussel</name>
    <name type="synonym">Mytilus polymorpha</name>
    <dbReference type="NCBI Taxonomy" id="45954"/>
    <lineage>
        <taxon>Eukaryota</taxon>
        <taxon>Metazoa</taxon>
        <taxon>Spiralia</taxon>
        <taxon>Lophotrochozoa</taxon>
        <taxon>Mollusca</taxon>
        <taxon>Bivalvia</taxon>
        <taxon>Autobranchia</taxon>
        <taxon>Heteroconchia</taxon>
        <taxon>Euheterodonta</taxon>
        <taxon>Imparidentia</taxon>
        <taxon>Neoheterodontei</taxon>
        <taxon>Myida</taxon>
        <taxon>Dreissenoidea</taxon>
        <taxon>Dreissenidae</taxon>
        <taxon>Dreissena</taxon>
    </lineage>
</organism>
<feature type="domain" description="ABC transporter" evidence="10">
    <location>
        <begin position="509"/>
        <end position="745"/>
    </location>
</feature>
<feature type="transmembrane region" description="Helical" evidence="9">
    <location>
        <begin position="28"/>
        <end position="45"/>
    </location>
</feature>
<protein>
    <recommendedName>
        <fullName evidence="10">ABC transporter domain-containing protein</fullName>
    </recommendedName>
</protein>
<feature type="transmembrane region" description="Helical" evidence="9">
    <location>
        <begin position="1284"/>
        <end position="1304"/>
    </location>
</feature>
<dbReference type="Pfam" id="PF12698">
    <property type="entry name" value="ABC2_membrane_3"/>
    <property type="match status" value="2"/>
</dbReference>
<keyword evidence="12" id="KW-1185">Reference proteome</keyword>
<evidence type="ECO:0000256" key="2">
    <source>
        <dbReference type="ARBA" id="ARBA00008869"/>
    </source>
</evidence>
<keyword evidence="3" id="KW-0813">Transport</keyword>
<evidence type="ECO:0000256" key="9">
    <source>
        <dbReference type="SAM" id="Phobius"/>
    </source>
</evidence>
<dbReference type="InterPro" id="IPR013525">
    <property type="entry name" value="ABC2_TM"/>
</dbReference>
<feature type="transmembrane region" description="Helical" evidence="9">
    <location>
        <begin position="279"/>
        <end position="301"/>
    </location>
</feature>
<evidence type="ECO:0000256" key="8">
    <source>
        <dbReference type="ARBA" id="ARBA00023136"/>
    </source>
</evidence>
<keyword evidence="4 9" id="KW-0812">Transmembrane</keyword>
<feature type="transmembrane region" description="Helical" evidence="9">
    <location>
        <begin position="1252"/>
        <end position="1272"/>
    </location>
</feature>
<dbReference type="GO" id="GO:0016020">
    <property type="term" value="C:membrane"/>
    <property type="evidence" value="ECO:0007669"/>
    <property type="project" value="UniProtKB-SubCell"/>
</dbReference>
<keyword evidence="8 9" id="KW-0472">Membrane</keyword>
<evidence type="ECO:0000256" key="6">
    <source>
        <dbReference type="ARBA" id="ARBA00022840"/>
    </source>
</evidence>
<dbReference type="GO" id="GO:0016887">
    <property type="term" value="F:ATP hydrolysis activity"/>
    <property type="evidence" value="ECO:0007669"/>
    <property type="project" value="InterPro"/>
</dbReference>
<dbReference type="PANTHER" id="PTHR19229">
    <property type="entry name" value="ATP-BINDING CASSETTE TRANSPORTER SUBFAMILY A ABCA"/>
    <property type="match status" value="1"/>
</dbReference>
<comment type="subcellular location">
    <subcellularLocation>
        <location evidence="1">Membrane</location>
        <topology evidence="1">Multi-pass membrane protein</topology>
    </subcellularLocation>
</comment>
<dbReference type="GO" id="GO:0005524">
    <property type="term" value="F:ATP binding"/>
    <property type="evidence" value="ECO:0007669"/>
    <property type="project" value="UniProtKB-KW"/>
</dbReference>
<dbReference type="InterPro" id="IPR017871">
    <property type="entry name" value="ABC_transporter-like_CS"/>
</dbReference>
<dbReference type="Pfam" id="PF23321">
    <property type="entry name" value="R1_ABCA1"/>
    <property type="match status" value="1"/>
</dbReference>
<feature type="transmembrane region" description="Helical" evidence="9">
    <location>
        <begin position="1219"/>
        <end position="1240"/>
    </location>
</feature>
<evidence type="ECO:0000313" key="12">
    <source>
        <dbReference type="Proteomes" id="UP000828390"/>
    </source>
</evidence>
<dbReference type="PANTHER" id="PTHR19229:SF209">
    <property type="entry name" value="ATP-BINDING CASSETTE SUB-FAMILY A MEMBER 5 ISOFORM X1"/>
    <property type="match status" value="1"/>
</dbReference>
<dbReference type="SMART" id="SM00382">
    <property type="entry name" value="AAA"/>
    <property type="match status" value="2"/>
</dbReference>
<dbReference type="InterPro" id="IPR026082">
    <property type="entry name" value="ABCA"/>
</dbReference>
<keyword evidence="7 9" id="KW-1133">Transmembrane helix</keyword>
<dbReference type="InterPro" id="IPR003593">
    <property type="entry name" value="AAA+_ATPase"/>
</dbReference>
<feature type="transmembrane region" description="Helical" evidence="9">
    <location>
        <begin position="1325"/>
        <end position="1347"/>
    </location>
</feature>
<feature type="transmembrane region" description="Helical" evidence="9">
    <location>
        <begin position="1179"/>
        <end position="1207"/>
    </location>
</feature>
<dbReference type="EMBL" id="JAIWYP010000004">
    <property type="protein sequence ID" value="KAH3830631.1"/>
    <property type="molecule type" value="Genomic_DNA"/>
</dbReference>
<dbReference type="InterPro" id="IPR003439">
    <property type="entry name" value="ABC_transporter-like_ATP-bd"/>
</dbReference>
<keyword evidence="6" id="KW-0067">ATP-binding</keyword>
<reference evidence="11" key="1">
    <citation type="journal article" date="2019" name="bioRxiv">
        <title>The Genome of the Zebra Mussel, Dreissena polymorpha: A Resource for Invasive Species Research.</title>
        <authorList>
            <person name="McCartney M.A."/>
            <person name="Auch B."/>
            <person name="Kono T."/>
            <person name="Mallez S."/>
            <person name="Zhang Y."/>
            <person name="Obille A."/>
            <person name="Becker A."/>
            <person name="Abrahante J.E."/>
            <person name="Garbe J."/>
            <person name="Badalamenti J.P."/>
            <person name="Herman A."/>
            <person name="Mangelson H."/>
            <person name="Liachko I."/>
            <person name="Sullivan S."/>
            <person name="Sone E.D."/>
            <person name="Koren S."/>
            <person name="Silverstein K.A.T."/>
            <person name="Beckman K.B."/>
            <person name="Gohl D.M."/>
        </authorList>
    </citation>
    <scope>NUCLEOTIDE SEQUENCE</scope>
    <source>
        <strain evidence="11">Duluth1</strain>
        <tissue evidence="11">Whole animal</tissue>
    </source>
</reference>
<feature type="transmembrane region" description="Helical" evidence="9">
    <location>
        <begin position="383"/>
        <end position="403"/>
    </location>
</feature>
<accession>A0A9D4K0L7</accession>
<dbReference type="Pfam" id="PF00005">
    <property type="entry name" value="ABC_tran"/>
    <property type="match status" value="2"/>
</dbReference>
<dbReference type="InterPro" id="IPR056264">
    <property type="entry name" value="R2_ABCA1-4-like"/>
</dbReference>
<comment type="caution">
    <text evidence="11">The sequence shown here is derived from an EMBL/GenBank/DDBJ whole genome shotgun (WGS) entry which is preliminary data.</text>
</comment>
<sequence length="1754" mass="194207">MGKASFWSQFNALIWKNFLLKKRNKKQTIQEFLMPLYFILILALIRRVSKPNPLPQIPSFPTYDITNTSLLNPDLGSYILVVPDTNYTQTVMAEVAKILISDFNIPDIKLRFFNSNENATASYLINATNIIGGVTFDLSSASNNLSYAIRVPYHNIAKSIENVYSDQSQCRQGNGLDVDNCDANTYLHTGFAIIQSAIDLALMKESLQKPTRLSLKVDITMLPKPGFVPDTTYMQVMSSLYFVVAYSPFINFLMVNLVAEKEKKIKEGMKMMGLRDAAFWLSWGFVYSVIIIIVSAAVAVIAYTTSFFSHSNLFLFFLLLVLYGLSFIGASFAATPFFNKAQVAGAVASLASLLISTLYLVVSLTRTYTATGVQYTIPVWGRSLLCLLSPVCLALAIDQTVYLDIVNPEGLSFSTLTSGDFPVIIPLVMLFVDSVLYFLLAIYLDNVIPGEYGSRYPPWYIFMPSYWCHALGGQSSNQFGNPVNTEASNTGSSENIEIVPREMRQNVGVRIVNLTKEYSPKKADSVLAVNGLCLDIYENQITALLGHNGAGKTTTLNILTGLTSPTSGTAFIKGLNVSNKNELSEIRSQSGVCPQHNILFDHLTCIEHLELFAGIKGIQDDQRQQQIAEALDSVGLKEQKDVSAAKLSGGQKRKLSVAIAIIGDPKIIFLDEPTAGMDPYSRRHLWSVLKEKKKGRIILLTTHFMDEADILADRKAIINKGALRCCGSSLFLKNRFGIGYHLNMVVKPTALIEKIFRYVSRYVQGVEVNRHHGQELDLMLPLNQVSHFSDLFSGLEHVTGEEGDKLDEDIGILSYGIAMTTLEEVFLELEKEHDNVSLEDLGKGKRLAKIVEMENLAEKRIAEIPEMNGRATEDGNVTIENLDDAHAAEVDNIERPPEVEGLLPTETCVAVEEANFKSQAEHPDVGVLLKGSALAVQRFMALFKVKFLRNSRNKQLLFYQLVLPIILVVIGVMVSNKSHVIPDGKNPAILNISAGMYARLKTGSPVIGRFGPVPPILGEDSIGNTASRLILQGLSSAFLLDPFNANINLLNTSFAPHYLGLNLTSLATVGNQLTEFSYTAFYNDSAVHAIPAIINLMSNVIFKTEEALTGKGGNSSSISVSSWPWPTHFQKTKYTGGAFASVILLAMAFSVIPSGFGVDIVKDRESKVRSQLRISGVPFWLYWATSIAVDALKYSMPAVLIVTMTFVLKVEVFDSAGSLLSLVLLCVTYIPSNVLFSYVFSYMFNSWESAQAVQPTLFIFGGFMPYVAVSLIDTMSSESTASMVHLISCCAMPPYSIFGGIYYIDKVYRVATMKMEVNKIAFGEYFTANILVAILLPILQVLVNFVLLRVLDVRDTGGSVADAFGCLAARKPHSEYANIDDVTSDVNEDDDVIEERQKVNDIKHQAEMPVCMIRGLNKRFNNQTSMITSLFKKKEEGEGHVAVRNSSFTVNKGQVFGLLGPNGAGKTTTLNMITADMTPTKGEVYIGGHSIHSNMSEAFQAMGFCPQHDALWDLITLEEHLDCYARIRGIPAKQLKPLMDFFIGNLKLEEHVKKITKKLSGGTKRKLSYCMSMLGDPRVVLLDEPSTGLDPQSKRFLWDFITASFKDQDRGAILTTHYMEEADALCSRIAIMVNGKIQCIGSSQHLKHKYGSGYLLEIKLQLAAEEQADYSGAMVQLKDYIHLHFPDVVCVEEFSERVMFKVPRHNVKSLASAFKVLEQAKKVHSVEEFSFSQASLEQVFLDFAKKQRDEGEKP</sequence>
<evidence type="ECO:0000313" key="11">
    <source>
        <dbReference type="EMBL" id="KAH3830631.1"/>
    </source>
</evidence>
<evidence type="ECO:0000259" key="10">
    <source>
        <dbReference type="PROSITE" id="PS50893"/>
    </source>
</evidence>
<dbReference type="PROSITE" id="PS00211">
    <property type="entry name" value="ABC_TRANSPORTER_1"/>
    <property type="match status" value="1"/>
</dbReference>
<proteinExistence type="inferred from homology"/>
<feature type="domain" description="ABC transporter" evidence="10">
    <location>
        <begin position="1425"/>
        <end position="1659"/>
    </location>
</feature>
<feature type="transmembrane region" description="Helical" evidence="9">
    <location>
        <begin position="423"/>
        <end position="444"/>
    </location>
</feature>
<feature type="transmembrane region" description="Helical" evidence="9">
    <location>
        <begin position="1138"/>
        <end position="1158"/>
    </location>
</feature>
<dbReference type="FunFam" id="3.40.50.300:FF:000933">
    <property type="entry name" value="ABC transporter A family member 7"/>
    <property type="match status" value="1"/>
</dbReference>
<keyword evidence="5" id="KW-0547">Nucleotide-binding</keyword>
<feature type="transmembrane region" description="Helical" evidence="9">
    <location>
        <begin position="341"/>
        <end position="362"/>
    </location>
</feature>
<evidence type="ECO:0000256" key="5">
    <source>
        <dbReference type="ARBA" id="ARBA00022741"/>
    </source>
</evidence>
<dbReference type="CDD" id="cd03263">
    <property type="entry name" value="ABC_subfamily_A"/>
    <property type="match status" value="2"/>
</dbReference>
<evidence type="ECO:0000256" key="3">
    <source>
        <dbReference type="ARBA" id="ARBA00022448"/>
    </source>
</evidence>
<evidence type="ECO:0000256" key="1">
    <source>
        <dbReference type="ARBA" id="ARBA00004141"/>
    </source>
</evidence>
<dbReference type="FunFam" id="3.40.50.300:FF:000335">
    <property type="entry name" value="ATP binding cassette subfamily A member 5"/>
    <property type="match status" value="1"/>
</dbReference>
<dbReference type="Proteomes" id="UP000828390">
    <property type="component" value="Unassembled WGS sequence"/>
</dbReference>
<gene>
    <name evidence="11" type="ORF">DPMN_103876</name>
</gene>
<dbReference type="Gene3D" id="3.40.50.300">
    <property type="entry name" value="P-loop containing nucleotide triphosphate hydrolases"/>
    <property type="match status" value="2"/>
</dbReference>
<dbReference type="InterPro" id="IPR027417">
    <property type="entry name" value="P-loop_NTPase"/>
</dbReference>
<dbReference type="GO" id="GO:0140359">
    <property type="term" value="F:ABC-type transporter activity"/>
    <property type="evidence" value="ECO:0007669"/>
    <property type="project" value="InterPro"/>
</dbReference>
<feature type="transmembrane region" description="Helical" evidence="9">
    <location>
        <begin position="240"/>
        <end position="259"/>
    </location>
</feature>
<dbReference type="PROSITE" id="PS50893">
    <property type="entry name" value="ABC_TRANSPORTER_2"/>
    <property type="match status" value="2"/>
</dbReference>